<dbReference type="Proteomes" id="UP001058330">
    <property type="component" value="Chromosome"/>
</dbReference>
<feature type="region of interest" description="Disordered" evidence="1">
    <location>
        <begin position="209"/>
        <end position="228"/>
    </location>
</feature>
<dbReference type="EMBL" id="CP078063">
    <property type="protein sequence ID" value="UVE49867.1"/>
    <property type="molecule type" value="Genomic_DNA"/>
</dbReference>
<sequence length="523" mass="56831">MPTTHLSILGRDVQRVVTPLEDGDFDADRVRLVRAESDPEQGRDPDDCAPGTPQLHARVARTATEALSTALDAPIDEVRLPFDSSFPALYAATTDLLRELAADGTVDVNLSSASPHVAAAFYAARTALVDAGDVETDAITLFHVPATESLDLDVVSDLRAVVADVEMTRSALDGFERVADGPGAAAVVEPLRIALEDLRISLADASGDTSTARQLRSARPSPRRGQKGLNAVLGRAREQIADLVESDQQIPDPAETRDPDVVLDAIEAWVDSEVGLLSDVEEDPRELVTRFRESCEARFGKFEDEATVSLFESLGRFERHLDAYLDAREHLGAAYESVATRTAELDERVETSSDRLAALDESGVARGSGTYTLDRHTLAPLDDLEAVVLKILSTGPPRSRPRTRRAVASELRERAEHHGIVAAARDGGPKSSFEAFCVGVARNATEGESFEKRLSNDLRARLDVALEALTANGYVTTVEREAGRDAVEPTDAGRLWAETTDWETFRDEVVDDLLRDCVERELD</sequence>
<keyword evidence="3" id="KW-1185">Reference proteome</keyword>
<protein>
    <submittedName>
        <fullName evidence="2">Uncharacterized protein</fullName>
    </submittedName>
</protein>
<dbReference type="RefSeq" id="WP_258302228.1">
    <property type="nucleotide sequence ID" value="NZ_CP078063.1"/>
</dbReference>
<accession>A0ABY5RC17</accession>
<evidence type="ECO:0000313" key="3">
    <source>
        <dbReference type="Proteomes" id="UP001058330"/>
    </source>
</evidence>
<reference evidence="2" key="1">
    <citation type="submission" date="2021-07" db="EMBL/GenBank/DDBJ databases">
        <title>Studies on halocins as antimicrobial molecules from haloarchaea.</title>
        <authorList>
            <person name="Kumar S."/>
            <person name="Khare S.K."/>
        </authorList>
    </citation>
    <scope>NUCLEOTIDE SEQUENCE</scope>
    <source>
        <strain evidence="2">NCIM 5678</strain>
    </source>
</reference>
<evidence type="ECO:0000256" key="1">
    <source>
        <dbReference type="SAM" id="MobiDB-lite"/>
    </source>
</evidence>
<dbReference type="GeneID" id="74529887"/>
<evidence type="ECO:0000313" key="2">
    <source>
        <dbReference type="EMBL" id="UVE49867.1"/>
    </source>
</evidence>
<proteinExistence type="predicted"/>
<name>A0ABY5RC17_HALLR</name>
<organism evidence="2 3">
    <name type="scientific">Haloferax larsenii</name>
    <dbReference type="NCBI Taxonomy" id="302484"/>
    <lineage>
        <taxon>Archaea</taxon>
        <taxon>Methanobacteriati</taxon>
        <taxon>Methanobacteriota</taxon>
        <taxon>Stenosarchaea group</taxon>
        <taxon>Halobacteria</taxon>
        <taxon>Halobacteriales</taxon>
        <taxon>Haloferacaceae</taxon>
        <taxon>Haloferax</taxon>
    </lineage>
</organism>
<gene>
    <name evidence="2" type="ORF">KU306_13230</name>
</gene>